<gene>
    <name evidence="3" type="ORF">C5Y93_18900</name>
</gene>
<dbReference type="EMBL" id="PUHZ01000019">
    <property type="protein sequence ID" value="PQO44480.1"/>
    <property type="molecule type" value="Genomic_DNA"/>
</dbReference>
<evidence type="ECO:0000313" key="3">
    <source>
        <dbReference type="EMBL" id="PQO44480.1"/>
    </source>
</evidence>
<sequence>MKDNLMEFVFELLVRWAHILPAITLVGGTMFMLIALHPAMQATEFAEKADLKSAIRARWAKVVMISAGLLLLSGVISLGYQAMKYDFPQHYYHMVAGLKMLLALVILYIASLLTGRSANAEKFREKEAFWLKLNAALAIILVLMAGTLRVADRVPKDADSAEKTALEASQGATRSENS</sequence>
<feature type="transmembrane region" description="Helical" evidence="2">
    <location>
        <begin position="16"/>
        <end position="38"/>
    </location>
</feature>
<keyword evidence="2" id="KW-0472">Membrane</keyword>
<dbReference type="Proteomes" id="UP000237819">
    <property type="component" value="Unassembled WGS sequence"/>
</dbReference>
<comment type="caution">
    <text evidence="3">The sequence shown here is derived from an EMBL/GenBank/DDBJ whole genome shotgun (WGS) entry which is preliminary data.</text>
</comment>
<feature type="transmembrane region" description="Helical" evidence="2">
    <location>
        <begin position="92"/>
        <end position="113"/>
    </location>
</feature>
<feature type="region of interest" description="Disordered" evidence="1">
    <location>
        <begin position="157"/>
        <end position="178"/>
    </location>
</feature>
<organism evidence="3 4">
    <name type="scientific">Blastopirellula marina</name>
    <dbReference type="NCBI Taxonomy" id="124"/>
    <lineage>
        <taxon>Bacteria</taxon>
        <taxon>Pseudomonadati</taxon>
        <taxon>Planctomycetota</taxon>
        <taxon>Planctomycetia</taxon>
        <taxon>Pirellulales</taxon>
        <taxon>Pirellulaceae</taxon>
        <taxon>Blastopirellula</taxon>
    </lineage>
</organism>
<feature type="transmembrane region" description="Helical" evidence="2">
    <location>
        <begin position="133"/>
        <end position="151"/>
    </location>
</feature>
<keyword evidence="2" id="KW-1133">Transmembrane helix</keyword>
<evidence type="ECO:0000313" key="4">
    <source>
        <dbReference type="Proteomes" id="UP000237819"/>
    </source>
</evidence>
<keyword evidence="2" id="KW-0812">Transmembrane</keyword>
<dbReference type="AlphaFoldDB" id="A0A2S8GJD5"/>
<name>A0A2S8GJD5_9BACT</name>
<proteinExistence type="predicted"/>
<protein>
    <recommendedName>
        <fullName evidence="5">Copper resistance protein D domain-containing protein</fullName>
    </recommendedName>
</protein>
<reference evidence="3 4" key="1">
    <citation type="submission" date="2018-02" db="EMBL/GenBank/DDBJ databases">
        <title>Comparative genomes isolates from brazilian mangrove.</title>
        <authorList>
            <person name="Araujo J.E."/>
            <person name="Taketani R.G."/>
            <person name="Silva M.C.P."/>
            <person name="Loureco M.V."/>
            <person name="Andreote F.D."/>
        </authorList>
    </citation>
    <scope>NUCLEOTIDE SEQUENCE [LARGE SCALE GENOMIC DNA]</scope>
    <source>
        <strain evidence="3 4">Nap-Phe MGV</strain>
    </source>
</reference>
<feature type="transmembrane region" description="Helical" evidence="2">
    <location>
        <begin position="59"/>
        <end position="80"/>
    </location>
</feature>
<evidence type="ECO:0008006" key="5">
    <source>
        <dbReference type="Google" id="ProtNLM"/>
    </source>
</evidence>
<evidence type="ECO:0000256" key="1">
    <source>
        <dbReference type="SAM" id="MobiDB-lite"/>
    </source>
</evidence>
<accession>A0A2S8GJD5</accession>
<evidence type="ECO:0000256" key="2">
    <source>
        <dbReference type="SAM" id="Phobius"/>
    </source>
</evidence>